<organism evidence="8 9">
    <name type="scientific">Talaromyces proteolyticus</name>
    <dbReference type="NCBI Taxonomy" id="1131652"/>
    <lineage>
        <taxon>Eukaryota</taxon>
        <taxon>Fungi</taxon>
        <taxon>Dikarya</taxon>
        <taxon>Ascomycota</taxon>
        <taxon>Pezizomycotina</taxon>
        <taxon>Eurotiomycetes</taxon>
        <taxon>Eurotiomycetidae</taxon>
        <taxon>Eurotiales</taxon>
        <taxon>Trichocomaceae</taxon>
        <taxon>Talaromyces</taxon>
        <taxon>Talaromyces sect. Bacilispori</taxon>
    </lineage>
</organism>
<evidence type="ECO:0000256" key="4">
    <source>
        <dbReference type="ARBA" id="ARBA00022525"/>
    </source>
</evidence>
<protein>
    <submittedName>
        <fullName evidence="8">Cell wall glucanase</fullName>
    </submittedName>
</protein>
<keyword evidence="3" id="KW-0134">Cell wall</keyword>
<feature type="signal peptide" evidence="7">
    <location>
        <begin position="1"/>
        <end position="19"/>
    </location>
</feature>
<dbReference type="GeneID" id="70251960"/>
<dbReference type="RefSeq" id="XP_046075233.1">
    <property type="nucleotide sequence ID" value="XM_046221673.1"/>
</dbReference>
<dbReference type="Gene3D" id="3.20.20.80">
    <property type="entry name" value="Glycosidases"/>
    <property type="match status" value="2"/>
</dbReference>
<dbReference type="Proteomes" id="UP001201262">
    <property type="component" value="Unassembled WGS sequence"/>
</dbReference>
<dbReference type="GO" id="GO:0071555">
    <property type="term" value="P:cell wall organization"/>
    <property type="evidence" value="ECO:0007669"/>
    <property type="project" value="TreeGrafter"/>
</dbReference>
<evidence type="ECO:0000256" key="7">
    <source>
        <dbReference type="SAM" id="SignalP"/>
    </source>
</evidence>
<dbReference type="SUPFAM" id="SSF51445">
    <property type="entry name" value="(Trans)glycosidases"/>
    <property type="match status" value="1"/>
</dbReference>
<comment type="caution">
    <text evidence="8">The sequence shown here is derived from an EMBL/GenBank/DDBJ whole genome shotgun (WGS) entry which is preliminary data.</text>
</comment>
<accession>A0AAD4Q3L2</accession>
<dbReference type="GO" id="GO:0009986">
    <property type="term" value="C:cell surface"/>
    <property type="evidence" value="ECO:0007669"/>
    <property type="project" value="TreeGrafter"/>
</dbReference>
<proteinExistence type="inferred from homology"/>
<dbReference type="InterPro" id="IPR017853">
    <property type="entry name" value="GH"/>
</dbReference>
<name>A0AAD4Q3L2_9EURO</name>
<dbReference type="GO" id="GO:0009277">
    <property type="term" value="C:fungal-type cell wall"/>
    <property type="evidence" value="ECO:0007669"/>
    <property type="project" value="TreeGrafter"/>
</dbReference>
<evidence type="ECO:0000256" key="6">
    <source>
        <dbReference type="ARBA" id="ARBA00022801"/>
    </source>
</evidence>
<dbReference type="PANTHER" id="PTHR16631:SF14">
    <property type="entry name" value="FAMILY 17 GLUCOSIDASE SCW10-RELATED"/>
    <property type="match status" value="1"/>
</dbReference>
<feature type="chain" id="PRO_5041962112" evidence="7">
    <location>
        <begin position="20"/>
        <end position="377"/>
    </location>
</feature>
<keyword evidence="6" id="KW-0378">Hydrolase</keyword>
<comment type="subcellular location">
    <subcellularLocation>
        <location evidence="1">Secreted</location>
        <location evidence="1">Cell wall</location>
    </subcellularLocation>
</comment>
<evidence type="ECO:0000256" key="2">
    <source>
        <dbReference type="ARBA" id="ARBA00008773"/>
    </source>
</evidence>
<dbReference type="PANTHER" id="PTHR16631">
    <property type="entry name" value="GLUCAN 1,3-BETA-GLUCOSIDASE"/>
    <property type="match status" value="1"/>
</dbReference>
<dbReference type="InterPro" id="IPR000490">
    <property type="entry name" value="Glyco_hydro_17"/>
</dbReference>
<dbReference type="GO" id="GO:0005975">
    <property type="term" value="P:carbohydrate metabolic process"/>
    <property type="evidence" value="ECO:0007669"/>
    <property type="project" value="InterPro"/>
</dbReference>
<gene>
    <name evidence="8" type="ORF">BGW36DRAFT_445472</name>
</gene>
<dbReference type="EMBL" id="JAJTJA010000003">
    <property type="protein sequence ID" value="KAH8701857.1"/>
    <property type="molecule type" value="Genomic_DNA"/>
</dbReference>
<evidence type="ECO:0000256" key="1">
    <source>
        <dbReference type="ARBA" id="ARBA00004191"/>
    </source>
</evidence>
<keyword evidence="9" id="KW-1185">Reference proteome</keyword>
<evidence type="ECO:0000256" key="5">
    <source>
        <dbReference type="ARBA" id="ARBA00022729"/>
    </source>
</evidence>
<dbReference type="GO" id="GO:0042973">
    <property type="term" value="F:glucan endo-1,3-beta-D-glucosidase activity"/>
    <property type="evidence" value="ECO:0007669"/>
    <property type="project" value="TreeGrafter"/>
</dbReference>
<keyword evidence="4" id="KW-0964">Secreted</keyword>
<sequence>MKYSALGLGVLALLHSANGHLHRTFHRQANVTRVGIDDEIDHGKQFPKRDAETRSCPEGKTTNTVVVHVDQEGNTLSMETVSATSSSLVGYSSSIPPAQNIDYQWKTGFSSPTKKNKHGISYSPYNADSTCKGQDQVNDDINSLRQFSLVRIYGVDCDQVKTVTRAARQNQMQVFAGVFNVDSLQNDLQKIIDAADGDWSTFHTVSIGNELVNRAQNSPEQIVQLVNTARDTLRQAGYHGPVVTVDTFNQIIEHPELCEASDYCAANCHAFFDSTQTADTAGPYVLEQARLVSEAVGGSKKVIITESGWPSAGVPNGNAIPSRPNQEVALKSLRENFPHGGLILFSAFDDKWKADNEGTFGTEKFWGIELGEIDRSG</sequence>
<keyword evidence="5 7" id="KW-0732">Signal</keyword>
<dbReference type="GO" id="GO:0005576">
    <property type="term" value="C:extracellular region"/>
    <property type="evidence" value="ECO:0007669"/>
    <property type="project" value="TreeGrafter"/>
</dbReference>
<dbReference type="PROSITE" id="PS00587">
    <property type="entry name" value="GLYCOSYL_HYDROL_F17"/>
    <property type="match status" value="1"/>
</dbReference>
<reference evidence="8" key="1">
    <citation type="submission" date="2021-12" db="EMBL/GenBank/DDBJ databases">
        <title>Convergent genome expansion in fungi linked to evolution of root-endophyte symbiosis.</title>
        <authorList>
            <consortium name="DOE Joint Genome Institute"/>
            <person name="Ke Y.-H."/>
            <person name="Bonito G."/>
            <person name="Liao H.-L."/>
            <person name="Looney B."/>
            <person name="Rojas-Flechas A."/>
            <person name="Nash J."/>
            <person name="Hameed K."/>
            <person name="Schadt C."/>
            <person name="Martin F."/>
            <person name="Crous P.W."/>
            <person name="Miettinen O."/>
            <person name="Magnuson J.K."/>
            <person name="Labbe J."/>
            <person name="Jacobson D."/>
            <person name="Doktycz M.J."/>
            <person name="Veneault-Fourrey C."/>
            <person name="Kuo A."/>
            <person name="Mondo S."/>
            <person name="Calhoun S."/>
            <person name="Riley R."/>
            <person name="Ohm R."/>
            <person name="LaButti K."/>
            <person name="Andreopoulos B."/>
            <person name="Pangilinan J."/>
            <person name="Nolan M."/>
            <person name="Tritt A."/>
            <person name="Clum A."/>
            <person name="Lipzen A."/>
            <person name="Daum C."/>
            <person name="Barry K."/>
            <person name="Grigoriev I.V."/>
            <person name="Vilgalys R."/>
        </authorList>
    </citation>
    <scope>NUCLEOTIDE SEQUENCE</scope>
    <source>
        <strain evidence="8">PMI_201</strain>
    </source>
</reference>
<evidence type="ECO:0000256" key="3">
    <source>
        <dbReference type="ARBA" id="ARBA00022512"/>
    </source>
</evidence>
<evidence type="ECO:0000313" key="8">
    <source>
        <dbReference type="EMBL" id="KAH8701857.1"/>
    </source>
</evidence>
<comment type="similarity">
    <text evidence="2">Belongs to the glycosyl hydrolase 17 family.</text>
</comment>
<dbReference type="InterPro" id="IPR050732">
    <property type="entry name" value="Beta-glucan_modifiers"/>
</dbReference>
<dbReference type="AlphaFoldDB" id="A0AAD4Q3L2"/>
<evidence type="ECO:0000313" key="9">
    <source>
        <dbReference type="Proteomes" id="UP001201262"/>
    </source>
</evidence>